<evidence type="ECO:0000256" key="1">
    <source>
        <dbReference type="SAM" id="MobiDB-lite"/>
    </source>
</evidence>
<proteinExistence type="predicted"/>
<organism evidence="2 3">
    <name type="scientific">Holothuria leucospilota</name>
    <name type="common">Black long sea cucumber</name>
    <name type="synonym">Mertensiothuria leucospilota</name>
    <dbReference type="NCBI Taxonomy" id="206669"/>
    <lineage>
        <taxon>Eukaryota</taxon>
        <taxon>Metazoa</taxon>
        <taxon>Echinodermata</taxon>
        <taxon>Eleutherozoa</taxon>
        <taxon>Echinozoa</taxon>
        <taxon>Holothuroidea</taxon>
        <taxon>Aspidochirotacea</taxon>
        <taxon>Aspidochirotida</taxon>
        <taxon>Holothuriidae</taxon>
        <taxon>Holothuria</taxon>
    </lineage>
</organism>
<dbReference type="EMBL" id="JAIZAY010000013">
    <property type="protein sequence ID" value="KAJ8030091.1"/>
    <property type="molecule type" value="Genomic_DNA"/>
</dbReference>
<reference evidence="2" key="1">
    <citation type="submission" date="2021-10" db="EMBL/GenBank/DDBJ databases">
        <title>Tropical sea cucumber genome reveals ecological adaptation and Cuvierian tubules defense mechanism.</title>
        <authorList>
            <person name="Chen T."/>
        </authorList>
    </citation>
    <scope>NUCLEOTIDE SEQUENCE</scope>
    <source>
        <strain evidence="2">Nanhai2018</strain>
        <tissue evidence="2">Muscle</tissue>
    </source>
</reference>
<accession>A0A9Q1H2T2</accession>
<gene>
    <name evidence="2" type="ORF">HOLleu_26372</name>
</gene>
<evidence type="ECO:0000313" key="2">
    <source>
        <dbReference type="EMBL" id="KAJ8030091.1"/>
    </source>
</evidence>
<feature type="region of interest" description="Disordered" evidence="1">
    <location>
        <begin position="70"/>
        <end position="101"/>
    </location>
</feature>
<evidence type="ECO:0000313" key="3">
    <source>
        <dbReference type="Proteomes" id="UP001152320"/>
    </source>
</evidence>
<comment type="caution">
    <text evidence="2">The sequence shown here is derived from an EMBL/GenBank/DDBJ whole genome shotgun (WGS) entry which is preliminary data.</text>
</comment>
<protein>
    <submittedName>
        <fullName evidence="2">Uncharacterized protein</fullName>
    </submittedName>
</protein>
<name>A0A9Q1H2T2_HOLLE</name>
<sequence>MTLTEEIKSLDKHLEKRTVPQHLSVHRNRPKPPNLSLSTARWNFLSLGTQVIARAGRRFCRVWPQELSNQAKKQRQRFLEKESRAKLDLESTSEGKKETKKLLEKLLRSSAKRGKIDCGNQKAPRKHPYRR</sequence>
<dbReference type="AlphaFoldDB" id="A0A9Q1H2T2"/>
<feature type="compositionally biased region" description="Basic and acidic residues" evidence="1">
    <location>
        <begin position="77"/>
        <end position="101"/>
    </location>
</feature>
<dbReference type="Proteomes" id="UP001152320">
    <property type="component" value="Chromosome 13"/>
</dbReference>
<keyword evidence="3" id="KW-1185">Reference proteome</keyword>